<dbReference type="AlphaFoldDB" id="A0A5N5WLF2"/>
<evidence type="ECO:0000256" key="1">
    <source>
        <dbReference type="SAM" id="MobiDB-lite"/>
    </source>
</evidence>
<reference evidence="2 3" key="1">
    <citation type="submission" date="2019-04" db="EMBL/GenBank/DDBJ databases">
        <title>Friends and foes A comparative genomics study of 23 Aspergillus species from section Flavi.</title>
        <authorList>
            <consortium name="DOE Joint Genome Institute"/>
            <person name="Kjaerbolling I."/>
            <person name="Vesth T."/>
            <person name="Frisvad J.C."/>
            <person name="Nybo J.L."/>
            <person name="Theobald S."/>
            <person name="Kildgaard S."/>
            <person name="Isbrandt T."/>
            <person name="Kuo A."/>
            <person name="Sato A."/>
            <person name="Lyhne E.K."/>
            <person name="Kogle M.E."/>
            <person name="Wiebenga A."/>
            <person name="Kun R.S."/>
            <person name="Lubbers R.J."/>
            <person name="Makela M.R."/>
            <person name="Barry K."/>
            <person name="Chovatia M."/>
            <person name="Clum A."/>
            <person name="Daum C."/>
            <person name="Haridas S."/>
            <person name="He G."/>
            <person name="LaButti K."/>
            <person name="Lipzen A."/>
            <person name="Mondo S."/>
            <person name="Riley R."/>
            <person name="Salamov A."/>
            <person name="Simmons B.A."/>
            <person name="Magnuson J.K."/>
            <person name="Henrissat B."/>
            <person name="Mortensen U.H."/>
            <person name="Larsen T.O."/>
            <person name="Devries R.P."/>
            <person name="Grigoriev I.V."/>
            <person name="Machida M."/>
            <person name="Baker S.E."/>
            <person name="Andersen M.R."/>
        </authorList>
    </citation>
    <scope>NUCLEOTIDE SEQUENCE [LARGE SCALE GENOMIC DNA]</scope>
    <source>
        <strain evidence="2 3">CBS 151.66</strain>
    </source>
</reference>
<feature type="region of interest" description="Disordered" evidence="1">
    <location>
        <begin position="161"/>
        <end position="228"/>
    </location>
</feature>
<accession>A0A5N5WLF2</accession>
<dbReference type="OrthoDB" id="5552418at2759"/>
<proteinExistence type="predicted"/>
<feature type="region of interest" description="Disordered" evidence="1">
    <location>
        <begin position="1"/>
        <end position="100"/>
    </location>
</feature>
<sequence length="395" mass="43811">MDGDTRRMKQYDQPRFATRPGMSRRAVADADRYRQSGLQPARGDAMSQATGRPRMPTTYMEYGYTDPSFQGGSLQGDELQPYPSLRDQERQPQPQQQQLQQSFTPYEPEMIYNINPQGPAQAPYEVVAPYSARQSAAIDALSGQFAVPQYFPPNEPTGAGGPALGAPYLTSQLHPSTYNQPGPIGRSSGTQPFPTTMADMPPGGTTGRFDPSSSQQQSQPVPSQTVSESVTLNDAYGQFQRALRGTLDHARAGRLVEASRSLLEISEWLVTNARELGILRDDQVVYADRLQLWNDFNICWLAVCQKQKELLQDLLRTGRQPPRTSLLSSDSMDNLGKELIQLCDRVEQFGLVDYQMGIWEEEILGVLGQCLDLMESRPEVRAHMSNAPTAAGSRS</sequence>
<gene>
    <name evidence="2" type="ORF">BDV29DRAFT_161507</name>
</gene>
<evidence type="ECO:0000313" key="2">
    <source>
        <dbReference type="EMBL" id="KAB8069376.1"/>
    </source>
</evidence>
<organism evidence="2 3">
    <name type="scientific">Aspergillus leporis</name>
    <dbReference type="NCBI Taxonomy" id="41062"/>
    <lineage>
        <taxon>Eukaryota</taxon>
        <taxon>Fungi</taxon>
        <taxon>Dikarya</taxon>
        <taxon>Ascomycota</taxon>
        <taxon>Pezizomycotina</taxon>
        <taxon>Eurotiomycetes</taxon>
        <taxon>Eurotiomycetidae</taxon>
        <taxon>Eurotiales</taxon>
        <taxon>Aspergillaceae</taxon>
        <taxon>Aspergillus</taxon>
        <taxon>Aspergillus subgen. Circumdati</taxon>
    </lineage>
</organism>
<keyword evidence="3" id="KW-1185">Reference proteome</keyword>
<dbReference type="EMBL" id="ML732344">
    <property type="protein sequence ID" value="KAB8069376.1"/>
    <property type="molecule type" value="Genomic_DNA"/>
</dbReference>
<feature type="compositionally biased region" description="Low complexity" evidence="1">
    <location>
        <begin position="211"/>
        <end position="228"/>
    </location>
</feature>
<feature type="compositionally biased region" description="Low complexity" evidence="1">
    <location>
        <begin position="91"/>
        <end position="100"/>
    </location>
</feature>
<feature type="compositionally biased region" description="Basic and acidic residues" evidence="1">
    <location>
        <begin position="1"/>
        <end position="12"/>
    </location>
</feature>
<dbReference type="Proteomes" id="UP000326565">
    <property type="component" value="Unassembled WGS sequence"/>
</dbReference>
<evidence type="ECO:0000313" key="3">
    <source>
        <dbReference type="Proteomes" id="UP000326565"/>
    </source>
</evidence>
<protein>
    <submittedName>
        <fullName evidence="2">Uncharacterized protein</fullName>
    </submittedName>
</protein>
<name>A0A5N5WLF2_9EURO</name>
<feature type="compositionally biased region" description="Polar residues" evidence="1">
    <location>
        <begin position="169"/>
        <end position="180"/>
    </location>
</feature>